<protein>
    <submittedName>
        <fullName evidence="2">DUF6172 family protein</fullName>
    </submittedName>
</protein>
<name>A0ABT5MKJ7_9BURK</name>
<sequence length="119" mass="13471">MRKVFSFKAEGRHPDRVLDAVKHEIRKYLKRERRRVLPEGTDFWDFDCRFGLEKDSAEVVLLSTLIAQVDAAAKGGAEHAYVEILARAAQRPPRPPRVEGEDDADDAADDQLNDEDALP</sequence>
<keyword evidence="3" id="KW-1185">Reference proteome</keyword>
<gene>
    <name evidence="2" type="ORF">PSQ39_20910</name>
</gene>
<feature type="compositionally biased region" description="Acidic residues" evidence="1">
    <location>
        <begin position="100"/>
        <end position="119"/>
    </location>
</feature>
<proteinExistence type="predicted"/>
<organism evidence="2 3">
    <name type="scientific">Curvibacter microcysteis</name>
    <dbReference type="NCBI Taxonomy" id="3026419"/>
    <lineage>
        <taxon>Bacteria</taxon>
        <taxon>Pseudomonadati</taxon>
        <taxon>Pseudomonadota</taxon>
        <taxon>Betaproteobacteria</taxon>
        <taxon>Burkholderiales</taxon>
        <taxon>Comamonadaceae</taxon>
        <taxon>Curvibacter</taxon>
    </lineage>
</organism>
<dbReference type="Proteomes" id="UP001528672">
    <property type="component" value="Unassembled WGS sequence"/>
</dbReference>
<evidence type="ECO:0000313" key="3">
    <source>
        <dbReference type="Proteomes" id="UP001528672"/>
    </source>
</evidence>
<dbReference type="EMBL" id="JAQSIO010000014">
    <property type="protein sequence ID" value="MDD0817107.1"/>
    <property type="molecule type" value="Genomic_DNA"/>
</dbReference>
<dbReference type="RefSeq" id="WP_273929514.1">
    <property type="nucleotide sequence ID" value="NZ_JAQSIO010000014.1"/>
</dbReference>
<feature type="region of interest" description="Disordered" evidence="1">
    <location>
        <begin position="87"/>
        <end position="119"/>
    </location>
</feature>
<reference evidence="2 3" key="1">
    <citation type="submission" date="2023-02" db="EMBL/GenBank/DDBJ databases">
        <title>Bacterial whole genome sequence for Curvibacter sp. HBC28.</title>
        <authorList>
            <person name="Le V."/>
            <person name="Ko S.-R."/>
            <person name="Ahn C.-Y."/>
            <person name="Oh H.-M."/>
        </authorList>
    </citation>
    <scope>NUCLEOTIDE SEQUENCE [LARGE SCALE GENOMIC DNA]</scope>
    <source>
        <strain evidence="2 3">HBC28</strain>
    </source>
</reference>
<dbReference type="Pfam" id="PF19669">
    <property type="entry name" value="DUF6172"/>
    <property type="match status" value="1"/>
</dbReference>
<dbReference type="InterPro" id="IPR046170">
    <property type="entry name" value="DUF6172"/>
</dbReference>
<evidence type="ECO:0000256" key="1">
    <source>
        <dbReference type="SAM" id="MobiDB-lite"/>
    </source>
</evidence>
<evidence type="ECO:0000313" key="2">
    <source>
        <dbReference type="EMBL" id="MDD0817107.1"/>
    </source>
</evidence>
<accession>A0ABT5MKJ7</accession>
<comment type="caution">
    <text evidence="2">The sequence shown here is derived from an EMBL/GenBank/DDBJ whole genome shotgun (WGS) entry which is preliminary data.</text>
</comment>